<evidence type="ECO:0000256" key="1">
    <source>
        <dbReference type="ARBA" id="ARBA00023125"/>
    </source>
</evidence>
<gene>
    <name evidence="4" type="ORF">J2S25_002571</name>
</gene>
<dbReference type="InterPro" id="IPR002104">
    <property type="entry name" value="Integrase_catalytic"/>
</dbReference>
<keyword evidence="1" id="KW-0238">DNA-binding</keyword>
<dbReference type="RefSeq" id="WP_307192064.1">
    <property type="nucleotide sequence ID" value="NZ_JAUSUN010000015.1"/>
</dbReference>
<dbReference type="InterPro" id="IPR013762">
    <property type="entry name" value="Integrase-like_cat_sf"/>
</dbReference>
<dbReference type="InterPro" id="IPR010998">
    <property type="entry name" value="Integrase_recombinase_N"/>
</dbReference>
<proteinExistence type="predicted"/>
<organism evidence="4 5">
    <name type="scientific">Mesobacillus stamsii</name>
    <dbReference type="NCBI Taxonomy" id="225347"/>
    <lineage>
        <taxon>Bacteria</taxon>
        <taxon>Bacillati</taxon>
        <taxon>Bacillota</taxon>
        <taxon>Bacilli</taxon>
        <taxon>Bacillales</taxon>
        <taxon>Bacillaceae</taxon>
        <taxon>Mesobacillus</taxon>
    </lineage>
</organism>
<sequence>MNNSIPAEQLSSVIEEMMSELTTLGYRCSTISVYQCALRKISTFMKDHKVPYYSHAVGKLFLEKQLTKTGLSKRWYNYIKTAIRRLNDYIQNKPFVIFHTKQTTICPDIFIPVIDSYTAYMQEKGYSPSTVETRCIYAKQFLDSLEKQSVTDLKLMSFIHIGTSFSNIKSKQGFCEKLPSFLKYLYQKSVTEMDFSKAVPRYSSMEKLPSIYTEEELIQLLNSIERISGIGKRNYAIMALSVSYGLRANDISSLKFSEISDGQVVFLQSKTSVKYQVKLLEKVSEALQDYIQNGRPDSDSDCEYIFIRSSVPYRKLSRSSIWSIVCTHLMNSGINIASRKRGPHAIRASLATHLVNNDVPYHISAEDTGSSGP</sequence>
<keyword evidence="2" id="KW-0233">DNA recombination</keyword>
<comment type="caution">
    <text evidence="4">The sequence shown here is derived from an EMBL/GenBank/DDBJ whole genome shotgun (WGS) entry which is preliminary data.</text>
</comment>
<accession>A0ABU0FWQ0</accession>
<dbReference type="SUPFAM" id="SSF56349">
    <property type="entry name" value="DNA breaking-rejoining enzymes"/>
    <property type="match status" value="1"/>
</dbReference>
<dbReference type="InterPro" id="IPR050090">
    <property type="entry name" value="Tyrosine_recombinase_XerCD"/>
</dbReference>
<protein>
    <submittedName>
        <fullName evidence="4">Site-specific recombinase XerD</fullName>
    </submittedName>
</protein>
<feature type="domain" description="Tyr recombinase" evidence="3">
    <location>
        <begin position="207"/>
        <end position="373"/>
    </location>
</feature>
<dbReference type="PROSITE" id="PS51898">
    <property type="entry name" value="TYR_RECOMBINASE"/>
    <property type="match status" value="1"/>
</dbReference>
<dbReference type="PANTHER" id="PTHR30349:SF81">
    <property type="entry name" value="TYROSINE RECOMBINASE XERC"/>
    <property type="match status" value="1"/>
</dbReference>
<reference evidence="4 5" key="1">
    <citation type="submission" date="2023-07" db="EMBL/GenBank/DDBJ databases">
        <title>Genomic Encyclopedia of Type Strains, Phase IV (KMG-IV): sequencing the most valuable type-strain genomes for metagenomic binning, comparative biology and taxonomic classification.</title>
        <authorList>
            <person name="Goeker M."/>
        </authorList>
    </citation>
    <scope>NUCLEOTIDE SEQUENCE [LARGE SCALE GENOMIC DNA]</scope>
    <source>
        <strain evidence="4 5">DSM 19598</strain>
    </source>
</reference>
<dbReference type="Pfam" id="PF00589">
    <property type="entry name" value="Phage_integrase"/>
    <property type="match status" value="1"/>
</dbReference>
<dbReference type="PANTHER" id="PTHR30349">
    <property type="entry name" value="PHAGE INTEGRASE-RELATED"/>
    <property type="match status" value="1"/>
</dbReference>
<dbReference type="Gene3D" id="1.10.443.10">
    <property type="entry name" value="Intergrase catalytic core"/>
    <property type="match status" value="1"/>
</dbReference>
<name>A0ABU0FWQ0_9BACI</name>
<dbReference type="InterPro" id="IPR011010">
    <property type="entry name" value="DNA_brk_join_enz"/>
</dbReference>
<evidence type="ECO:0000313" key="4">
    <source>
        <dbReference type="EMBL" id="MDQ0414362.1"/>
    </source>
</evidence>
<keyword evidence="5" id="KW-1185">Reference proteome</keyword>
<dbReference type="Proteomes" id="UP001242313">
    <property type="component" value="Unassembled WGS sequence"/>
</dbReference>
<dbReference type="EMBL" id="JAUSUN010000015">
    <property type="protein sequence ID" value="MDQ0414362.1"/>
    <property type="molecule type" value="Genomic_DNA"/>
</dbReference>
<evidence type="ECO:0000313" key="5">
    <source>
        <dbReference type="Proteomes" id="UP001242313"/>
    </source>
</evidence>
<dbReference type="Gene3D" id="1.10.150.130">
    <property type="match status" value="1"/>
</dbReference>
<evidence type="ECO:0000259" key="3">
    <source>
        <dbReference type="PROSITE" id="PS51898"/>
    </source>
</evidence>
<evidence type="ECO:0000256" key="2">
    <source>
        <dbReference type="ARBA" id="ARBA00023172"/>
    </source>
</evidence>